<dbReference type="PANTHER" id="PTHR42852:SF13">
    <property type="entry name" value="PROTEIN DIPZ"/>
    <property type="match status" value="1"/>
</dbReference>
<dbReference type="GO" id="GO:0016853">
    <property type="term" value="F:isomerase activity"/>
    <property type="evidence" value="ECO:0007669"/>
    <property type="project" value="UniProtKB-KW"/>
</dbReference>
<feature type="transmembrane region" description="Helical" evidence="6">
    <location>
        <begin position="157"/>
        <end position="178"/>
    </location>
</feature>
<evidence type="ECO:0000256" key="2">
    <source>
        <dbReference type="ARBA" id="ARBA00022475"/>
    </source>
</evidence>
<evidence type="ECO:0000313" key="8">
    <source>
        <dbReference type="EMBL" id="MBB4071208.1"/>
    </source>
</evidence>
<name>A0A840DMB7_9MICO</name>
<evidence type="ECO:0000259" key="7">
    <source>
        <dbReference type="PROSITE" id="PS51352"/>
    </source>
</evidence>
<dbReference type="Pfam" id="PF00578">
    <property type="entry name" value="AhpC-TSA"/>
    <property type="match status" value="1"/>
</dbReference>
<comment type="subcellular location">
    <subcellularLocation>
        <location evidence="1">Cell membrane</location>
        <topology evidence="1">Multi-pass membrane protein</topology>
    </subcellularLocation>
</comment>
<reference evidence="8" key="1">
    <citation type="submission" date="2020-08" db="EMBL/GenBank/DDBJ databases">
        <title>Sequencing the genomes of 1000 actinobacteria strains.</title>
        <authorList>
            <person name="Klenk H.-P."/>
        </authorList>
    </citation>
    <scope>NUCLEOTIDE SEQUENCE [LARGE SCALE GENOMIC DNA]</scope>
    <source>
        <strain evidence="8">DSM 27064</strain>
    </source>
</reference>
<dbReference type="InterPro" id="IPR003834">
    <property type="entry name" value="Cyt_c_assmbl_TM_dom"/>
</dbReference>
<dbReference type="AlphaFoldDB" id="A0A840DMB7"/>
<feature type="domain" description="Thioredoxin" evidence="7">
    <location>
        <begin position="253"/>
        <end position="398"/>
    </location>
</feature>
<keyword evidence="2" id="KW-1003">Cell membrane</keyword>
<dbReference type="Gene3D" id="3.40.30.10">
    <property type="entry name" value="Glutaredoxin"/>
    <property type="match status" value="1"/>
</dbReference>
<dbReference type="InterPro" id="IPR050553">
    <property type="entry name" value="Thioredoxin_ResA/DsbE_sf"/>
</dbReference>
<dbReference type="Pfam" id="PF02683">
    <property type="entry name" value="DsbD_TM"/>
    <property type="match status" value="1"/>
</dbReference>
<evidence type="ECO:0000256" key="4">
    <source>
        <dbReference type="ARBA" id="ARBA00022989"/>
    </source>
</evidence>
<dbReference type="Pfam" id="PF17991">
    <property type="entry name" value="Thioredoxin_10"/>
    <property type="match status" value="1"/>
</dbReference>
<evidence type="ECO:0000256" key="5">
    <source>
        <dbReference type="ARBA" id="ARBA00023136"/>
    </source>
</evidence>
<dbReference type="SUPFAM" id="SSF52833">
    <property type="entry name" value="Thioredoxin-like"/>
    <property type="match status" value="1"/>
</dbReference>
<keyword evidence="5 6" id="KW-0472">Membrane</keyword>
<keyword evidence="4 6" id="KW-1133">Transmembrane helix</keyword>
<sequence>MLVTIVLSLFAGVISVLAPCVLPFLPVIVGGSLGARSRLRPYLISLGLVVSLLLFTLLLKVSSLAIGIDPRFWQIASGVLVIILGIFMLFPDLWTKISIALRLNAGSHKLLNRAQNSGNGAVSAVLTGAALGPVFSSCSPVYAWVIATILPVQPFEGFLYISAYCIGMAGALLVISLAGRKLISKLGWASNPKGWFQRIIAILFIAVGVFVATGLDKKVQAWTVDHLPLISDIEHQLIPDGGGQSASGSQQNPGTGPDAPEFRGIAEWINSDPLTLESLRGKVVLVDFWTYSCINCIRTQPYLNAWYDRYHDQGFEIIGVHAPEFAFEKDPSNVQRAVTDAAIKYPVALDNDFKTWAAYKNRYWPAKYLIDQNGKVVWTHFGEGDYDEAEAQIRQLLGDTGEKSAAVTGAATASPHQSPETYLGTNRARGFVGKPLLRDGVTYYTTGAVTDTNTWSLQGQWQVDGESVTAVAAGASLTYKFAGKEMFLVMSGPAGATVEVTVNGEKHHLGVDAPNGTAQVEEARLYKLVKFDELQSGAEVKLTFSEGVKANAFTFG</sequence>
<dbReference type="GO" id="GO:0016491">
    <property type="term" value="F:oxidoreductase activity"/>
    <property type="evidence" value="ECO:0007669"/>
    <property type="project" value="InterPro"/>
</dbReference>
<proteinExistence type="predicted"/>
<dbReference type="PROSITE" id="PS51352">
    <property type="entry name" value="THIOREDOXIN_2"/>
    <property type="match status" value="1"/>
</dbReference>
<feature type="transmembrane region" description="Helical" evidence="6">
    <location>
        <begin position="121"/>
        <end position="145"/>
    </location>
</feature>
<dbReference type="PANTHER" id="PTHR42852">
    <property type="entry name" value="THIOL:DISULFIDE INTERCHANGE PROTEIN DSBE"/>
    <property type="match status" value="1"/>
</dbReference>
<dbReference type="RefSeq" id="WP_183304347.1">
    <property type="nucleotide sequence ID" value="NZ_JACIFD010000004.1"/>
</dbReference>
<gene>
    <name evidence="8" type="ORF">F5897_000500</name>
</gene>
<keyword evidence="9" id="KW-1185">Reference proteome</keyword>
<feature type="transmembrane region" description="Helical" evidence="6">
    <location>
        <begin position="6"/>
        <end position="30"/>
    </location>
</feature>
<organism evidence="8 9">
    <name type="scientific">Canibacter oris</name>
    <dbReference type="NCBI Taxonomy" id="1365628"/>
    <lineage>
        <taxon>Bacteria</taxon>
        <taxon>Bacillati</taxon>
        <taxon>Actinomycetota</taxon>
        <taxon>Actinomycetes</taxon>
        <taxon>Micrococcales</taxon>
        <taxon>Microbacteriaceae</taxon>
        <taxon>Canibacter</taxon>
    </lineage>
</organism>
<dbReference type="InterPro" id="IPR000866">
    <property type="entry name" value="AhpC/TSA"/>
</dbReference>
<dbReference type="Proteomes" id="UP000571183">
    <property type="component" value="Unassembled WGS sequence"/>
</dbReference>
<feature type="transmembrane region" description="Helical" evidence="6">
    <location>
        <begin position="199"/>
        <end position="215"/>
    </location>
</feature>
<evidence type="ECO:0000256" key="1">
    <source>
        <dbReference type="ARBA" id="ARBA00004651"/>
    </source>
</evidence>
<keyword evidence="8" id="KW-0413">Isomerase</keyword>
<dbReference type="InterPro" id="IPR036249">
    <property type="entry name" value="Thioredoxin-like_sf"/>
</dbReference>
<evidence type="ECO:0000256" key="6">
    <source>
        <dbReference type="SAM" id="Phobius"/>
    </source>
</evidence>
<dbReference type="InterPro" id="IPR013766">
    <property type="entry name" value="Thioredoxin_domain"/>
</dbReference>
<comment type="caution">
    <text evidence="8">The sequence shown here is derived from an EMBL/GenBank/DDBJ whole genome shotgun (WGS) entry which is preliminary data.</text>
</comment>
<dbReference type="GO" id="GO:0016209">
    <property type="term" value="F:antioxidant activity"/>
    <property type="evidence" value="ECO:0007669"/>
    <property type="project" value="InterPro"/>
</dbReference>
<dbReference type="EMBL" id="JACIFD010000004">
    <property type="protein sequence ID" value="MBB4071208.1"/>
    <property type="molecule type" value="Genomic_DNA"/>
</dbReference>
<accession>A0A840DMB7</accession>
<feature type="transmembrane region" description="Helical" evidence="6">
    <location>
        <begin position="72"/>
        <end position="94"/>
    </location>
</feature>
<dbReference type="Gene3D" id="2.60.120.260">
    <property type="entry name" value="Galactose-binding domain-like"/>
    <property type="match status" value="1"/>
</dbReference>
<evidence type="ECO:0000313" key="9">
    <source>
        <dbReference type="Proteomes" id="UP000571183"/>
    </source>
</evidence>
<keyword evidence="3 6" id="KW-0812">Transmembrane</keyword>
<feature type="transmembrane region" description="Helical" evidence="6">
    <location>
        <begin position="42"/>
        <end position="66"/>
    </location>
</feature>
<evidence type="ECO:0000256" key="3">
    <source>
        <dbReference type="ARBA" id="ARBA00022692"/>
    </source>
</evidence>
<protein>
    <submittedName>
        <fullName evidence="8">Cytochrome c biogenesis protein CcdA/thiol-disulfide isomerase/thioredoxin</fullName>
    </submittedName>
</protein>
<dbReference type="InterPro" id="IPR041017">
    <property type="entry name" value="Thioredoxin_10"/>
</dbReference>
<dbReference type="CDD" id="cd03012">
    <property type="entry name" value="TlpA_like_DipZ_like"/>
    <property type="match status" value="1"/>
</dbReference>